<gene>
    <name evidence="11" type="primary">argS</name>
    <name evidence="15" type="ORF">COY61_00400</name>
</gene>
<dbReference type="GO" id="GO:0006420">
    <property type="term" value="P:arginyl-tRNA aminoacylation"/>
    <property type="evidence" value="ECO:0007669"/>
    <property type="project" value="UniProtKB-UniRule"/>
</dbReference>
<sequence>MVRKEIKKITEKAIKKFYKEKIEVKIERPSEMVFGDYATNVAMIIAKQIKKNPLEIAENLKFQIQPYGEFAQGRPANFKSGYFDKIEAVKPGFINFFLSKKYLQEQVSEILKQKEKFGGLILGKNKKINIEFISANPTGPLTLGNGRGGFCGDVLANVLAKAGYKTFREYYINDVGEQVKKLGHSVIGDSETIYKGDYIFDLRKKVKGDNPEKVGEQAAKIILEEMIKPSTKKMGIKFDVWFSEKSLYQKKEVDKVLEQLKNKNLCYKKQGALWFKSTNFGDDKDRVLIKANGEKTYFASDIAYLKNKISRGFDVLIYFWGADHYGYVARLKAAAQALGYKKEQLHIIVSQLVRLFADGKEMRMSKRTGNYTTLDELIDEVGLDIARFFFLIRNNDTHLNFDLDLAKEQSEKNPVFYIQYAHARICAILRKCGKLEIRNPKSENLKLLNHPSELNLIKQLIRFPEIIEDIANDYQVQRLPLYAVDLAASFHQFYRDCQVLTGDRPLLEARTGLILATKIVLKNTLDLMGISVPPKM</sequence>
<dbReference type="GO" id="GO:0005524">
    <property type="term" value="F:ATP binding"/>
    <property type="evidence" value="ECO:0007669"/>
    <property type="project" value="UniProtKB-UniRule"/>
</dbReference>
<dbReference type="EMBL" id="PFMI01000009">
    <property type="protein sequence ID" value="PIZ01207.1"/>
    <property type="molecule type" value="Genomic_DNA"/>
</dbReference>
<dbReference type="SMART" id="SM01016">
    <property type="entry name" value="Arg_tRNA_synt_N"/>
    <property type="match status" value="1"/>
</dbReference>
<evidence type="ECO:0000256" key="6">
    <source>
        <dbReference type="ARBA" id="ARBA00022741"/>
    </source>
</evidence>
<dbReference type="InterPro" id="IPR036695">
    <property type="entry name" value="Arg-tRNA-synth_N_sf"/>
</dbReference>
<dbReference type="PANTHER" id="PTHR11956:SF5">
    <property type="entry name" value="ARGININE--TRNA LIGASE, CYTOPLASMIC"/>
    <property type="match status" value="1"/>
</dbReference>
<evidence type="ECO:0000256" key="11">
    <source>
        <dbReference type="HAMAP-Rule" id="MF_00123"/>
    </source>
</evidence>
<evidence type="ECO:0000256" key="4">
    <source>
        <dbReference type="ARBA" id="ARBA00022490"/>
    </source>
</evidence>
<dbReference type="Gene3D" id="3.30.1360.70">
    <property type="entry name" value="Arginyl tRNA synthetase N-terminal domain"/>
    <property type="match status" value="1"/>
</dbReference>
<evidence type="ECO:0000313" key="15">
    <source>
        <dbReference type="EMBL" id="PIZ01207.1"/>
    </source>
</evidence>
<protein>
    <recommendedName>
        <fullName evidence="11">Arginine--tRNA ligase</fullName>
        <ecNumber evidence="11">6.1.1.19</ecNumber>
    </recommendedName>
    <alternativeName>
        <fullName evidence="11">Arginyl-tRNA synthetase</fullName>
        <shortName evidence="11">ArgRS</shortName>
    </alternativeName>
</protein>
<dbReference type="GO" id="GO:0004814">
    <property type="term" value="F:arginine-tRNA ligase activity"/>
    <property type="evidence" value="ECO:0007669"/>
    <property type="project" value="UniProtKB-UniRule"/>
</dbReference>
<dbReference type="Pfam" id="PF05746">
    <property type="entry name" value="DALR_1"/>
    <property type="match status" value="1"/>
</dbReference>
<dbReference type="PANTHER" id="PTHR11956">
    <property type="entry name" value="ARGINYL-TRNA SYNTHETASE"/>
    <property type="match status" value="1"/>
</dbReference>
<comment type="subunit">
    <text evidence="3 11">Monomer.</text>
</comment>
<keyword evidence="9 11" id="KW-0030">Aminoacyl-tRNA synthetase</keyword>
<dbReference type="Proteomes" id="UP000229371">
    <property type="component" value="Unassembled WGS sequence"/>
</dbReference>
<comment type="caution">
    <text evidence="15">The sequence shown here is derived from an EMBL/GenBank/DDBJ whole genome shotgun (WGS) entry which is preliminary data.</text>
</comment>
<dbReference type="InterPro" id="IPR005148">
    <property type="entry name" value="Arg-tRNA-synth_N"/>
</dbReference>
<keyword evidence="8 11" id="KW-0648">Protein biosynthesis</keyword>
<dbReference type="Gene3D" id="3.40.50.620">
    <property type="entry name" value="HUPs"/>
    <property type="match status" value="1"/>
</dbReference>
<organism evidence="15 16">
    <name type="scientific">bacterium (Candidatus Gribaldobacteria) CG_4_10_14_0_8_um_filter_33_9</name>
    <dbReference type="NCBI Taxonomy" id="2014266"/>
    <lineage>
        <taxon>Bacteria</taxon>
        <taxon>Candidatus Gribaldobacteria</taxon>
    </lineage>
</organism>
<evidence type="ECO:0000256" key="1">
    <source>
        <dbReference type="ARBA" id="ARBA00004496"/>
    </source>
</evidence>
<dbReference type="InterPro" id="IPR008909">
    <property type="entry name" value="DALR_anticod-bd"/>
</dbReference>
<reference evidence="16" key="1">
    <citation type="submission" date="2017-09" db="EMBL/GenBank/DDBJ databases">
        <title>Depth-based differentiation of microbial function through sediment-hosted aquifers and enrichment of novel symbionts in the deep terrestrial subsurface.</title>
        <authorList>
            <person name="Probst A.J."/>
            <person name="Ladd B."/>
            <person name="Jarett J.K."/>
            <person name="Geller-Mcgrath D.E."/>
            <person name="Sieber C.M.K."/>
            <person name="Emerson J.B."/>
            <person name="Anantharaman K."/>
            <person name="Thomas B.C."/>
            <person name="Malmstrom R."/>
            <person name="Stieglmeier M."/>
            <person name="Klingl A."/>
            <person name="Woyke T."/>
            <person name="Ryan C.M."/>
            <person name="Banfield J.F."/>
        </authorList>
    </citation>
    <scope>NUCLEOTIDE SEQUENCE [LARGE SCALE GENOMIC DNA]</scope>
</reference>
<dbReference type="InterPro" id="IPR014729">
    <property type="entry name" value="Rossmann-like_a/b/a_fold"/>
</dbReference>
<evidence type="ECO:0000256" key="12">
    <source>
        <dbReference type="RuleBase" id="RU363038"/>
    </source>
</evidence>
<dbReference type="SUPFAM" id="SSF55190">
    <property type="entry name" value="Arginyl-tRNA synthetase (ArgRS), N-terminal 'additional' domain"/>
    <property type="match status" value="1"/>
</dbReference>
<keyword evidence="5 11" id="KW-0436">Ligase</keyword>
<evidence type="ECO:0000256" key="9">
    <source>
        <dbReference type="ARBA" id="ARBA00023146"/>
    </source>
</evidence>
<dbReference type="EC" id="6.1.1.19" evidence="11"/>
<dbReference type="Pfam" id="PF00750">
    <property type="entry name" value="tRNA-synt_1d"/>
    <property type="match status" value="2"/>
</dbReference>
<evidence type="ECO:0000256" key="8">
    <source>
        <dbReference type="ARBA" id="ARBA00022917"/>
    </source>
</evidence>
<evidence type="ECO:0000259" key="14">
    <source>
        <dbReference type="SMART" id="SM01016"/>
    </source>
</evidence>
<feature type="short sequence motif" description="'HIGH' region" evidence="11">
    <location>
        <begin position="135"/>
        <end position="145"/>
    </location>
</feature>
<name>A0A2M7RPR9_9BACT</name>
<evidence type="ECO:0000256" key="10">
    <source>
        <dbReference type="ARBA" id="ARBA00049339"/>
    </source>
</evidence>
<accession>A0A2M7RPR9</accession>
<dbReference type="NCBIfam" id="TIGR00456">
    <property type="entry name" value="argS"/>
    <property type="match status" value="1"/>
</dbReference>
<dbReference type="InterPro" id="IPR009080">
    <property type="entry name" value="tRNAsynth_Ia_anticodon-bd"/>
</dbReference>
<evidence type="ECO:0000259" key="13">
    <source>
        <dbReference type="SMART" id="SM00836"/>
    </source>
</evidence>
<dbReference type="FunFam" id="1.10.730.10:FF:000008">
    <property type="entry name" value="Arginine--tRNA ligase"/>
    <property type="match status" value="1"/>
</dbReference>
<feature type="domain" description="Arginyl tRNA synthetase N-terminal" evidence="14">
    <location>
        <begin position="4"/>
        <end position="98"/>
    </location>
</feature>
<dbReference type="SUPFAM" id="SSF47323">
    <property type="entry name" value="Anticodon-binding domain of a subclass of class I aminoacyl-tRNA synthetases"/>
    <property type="match status" value="1"/>
</dbReference>
<evidence type="ECO:0000313" key="16">
    <source>
        <dbReference type="Proteomes" id="UP000229371"/>
    </source>
</evidence>
<dbReference type="InterPro" id="IPR001412">
    <property type="entry name" value="aa-tRNA-synth_I_CS"/>
</dbReference>
<dbReference type="SMART" id="SM00836">
    <property type="entry name" value="DALR_1"/>
    <property type="match status" value="1"/>
</dbReference>
<dbReference type="PRINTS" id="PR01038">
    <property type="entry name" value="TRNASYNTHARG"/>
</dbReference>
<comment type="subcellular location">
    <subcellularLocation>
        <location evidence="1 11">Cytoplasm</location>
    </subcellularLocation>
</comment>
<proteinExistence type="inferred from homology"/>
<dbReference type="AlphaFoldDB" id="A0A2M7RPR9"/>
<dbReference type="InterPro" id="IPR035684">
    <property type="entry name" value="ArgRS_core"/>
</dbReference>
<keyword evidence="4 11" id="KW-0963">Cytoplasm</keyword>
<dbReference type="FunFam" id="3.40.50.620:FF:000062">
    <property type="entry name" value="Arginine--tRNA ligase"/>
    <property type="match status" value="1"/>
</dbReference>
<keyword evidence="6 11" id="KW-0547">Nucleotide-binding</keyword>
<dbReference type="InterPro" id="IPR001278">
    <property type="entry name" value="Arg-tRNA-ligase"/>
</dbReference>
<evidence type="ECO:0000256" key="5">
    <source>
        <dbReference type="ARBA" id="ARBA00022598"/>
    </source>
</evidence>
<dbReference type="SUPFAM" id="SSF52374">
    <property type="entry name" value="Nucleotidylyl transferase"/>
    <property type="match status" value="1"/>
</dbReference>
<dbReference type="PROSITE" id="PS00178">
    <property type="entry name" value="AA_TRNA_LIGASE_I"/>
    <property type="match status" value="1"/>
</dbReference>
<dbReference type="Gene3D" id="1.10.730.10">
    <property type="entry name" value="Isoleucyl-tRNA Synthetase, Domain 1"/>
    <property type="match status" value="1"/>
</dbReference>
<comment type="catalytic activity">
    <reaction evidence="10 11">
        <text>tRNA(Arg) + L-arginine + ATP = L-arginyl-tRNA(Arg) + AMP + diphosphate</text>
        <dbReference type="Rhea" id="RHEA:20301"/>
        <dbReference type="Rhea" id="RHEA-COMP:9658"/>
        <dbReference type="Rhea" id="RHEA-COMP:9673"/>
        <dbReference type="ChEBI" id="CHEBI:30616"/>
        <dbReference type="ChEBI" id="CHEBI:32682"/>
        <dbReference type="ChEBI" id="CHEBI:33019"/>
        <dbReference type="ChEBI" id="CHEBI:78442"/>
        <dbReference type="ChEBI" id="CHEBI:78513"/>
        <dbReference type="ChEBI" id="CHEBI:456215"/>
        <dbReference type="EC" id="6.1.1.19"/>
    </reaction>
</comment>
<dbReference type="GO" id="GO:0005737">
    <property type="term" value="C:cytoplasm"/>
    <property type="evidence" value="ECO:0007669"/>
    <property type="project" value="UniProtKB-SubCell"/>
</dbReference>
<feature type="domain" description="DALR anticodon binding" evidence="13">
    <location>
        <begin position="418"/>
        <end position="536"/>
    </location>
</feature>
<dbReference type="CDD" id="cd00671">
    <property type="entry name" value="ArgRS_core"/>
    <property type="match status" value="1"/>
</dbReference>
<keyword evidence="7 11" id="KW-0067">ATP-binding</keyword>
<dbReference type="HAMAP" id="MF_00123">
    <property type="entry name" value="Arg_tRNA_synth"/>
    <property type="match status" value="1"/>
</dbReference>
<evidence type="ECO:0000256" key="2">
    <source>
        <dbReference type="ARBA" id="ARBA00005594"/>
    </source>
</evidence>
<evidence type="ECO:0000256" key="7">
    <source>
        <dbReference type="ARBA" id="ARBA00022840"/>
    </source>
</evidence>
<dbReference type="Pfam" id="PF03485">
    <property type="entry name" value="Arg_tRNA_synt_N"/>
    <property type="match status" value="1"/>
</dbReference>
<evidence type="ECO:0000256" key="3">
    <source>
        <dbReference type="ARBA" id="ARBA00011245"/>
    </source>
</evidence>
<comment type="similarity">
    <text evidence="2 11 12">Belongs to the class-I aminoacyl-tRNA synthetase family.</text>
</comment>